<dbReference type="EMBL" id="JAGEUA010000006">
    <property type="protein sequence ID" value="KAL0973126.1"/>
    <property type="molecule type" value="Genomic_DNA"/>
</dbReference>
<dbReference type="AlphaFoldDB" id="A0ABD0X203"/>
<sequence>MFLSIFHSVYQPALCNVPRKKDLSCGWFDVTASSPFIPCLLLLLLMESIPYGILKTPLWLEKNRTFDRSVTLLEVCGSWPESFGLRHMSSVESTEDGLRERLADAMSESPSRDIVGSATELQREGSIETLSNSSGSTSGSFPRNYEGYRSPLPTNESQPLSLFPSGFP</sequence>
<feature type="region of interest" description="Disordered" evidence="1">
    <location>
        <begin position="104"/>
        <end position="168"/>
    </location>
</feature>
<feature type="compositionally biased region" description="Low complexity" evidence="1">
    <location>
        <begin position="127"/>
        <end position="140"/>
    </location>
</feature>
<comment type="caution">
    <text evidence="2">The sequence shown here is derived from an EMBL/GenBank/DDBJ whole genome shotgun (WGS) entry which is preliminary data.</text>
</comment>
<keyword evidence="3" id="KW-1185">Reference proteome</keyword>
<evidence type="ECO:0000256" key="1">
    <source>
        <dbReference type="SAM" id="MobiDB-lite"/>
    </source>
</evidence>
<accession>A0ABD0X203</accession>
<reference evidence="2 3" key="1">
    <citation type="submission" date="2024-06" db="EMBL/GenBank/DDBJ databases">
        <authorList>
            <person name="Pan Q."/>
            <person name="Wen M."/>
            <person name="Jouanno E."/>
            <person name="Zahm M."/>
            <person name="Klopp C."/>
            <person name="Cabau C."/>
            <person name="Louis A."/>
            <person name="Berthelot C."/>
            <person name="Parey E."/>
            <person name="Roest Crollius H."/>
            <person name="Montfort J."/>
            <person name="Robinson-Rechavi M."/>
            <person name="Bouchez O."/>
            <person name="Lampietro C."/>
            <person name="Lopez Roques C."/>
            <person name="Donnadieu C."/>
            <person name="Postlethwait J."/>
            <person name="Bobe J."/>
            <person name="Verreycken H."/>
            <person name="Guiguen Y."/>
        </authorList>
    </citation>
    <scope>NUCLEOTIDE SEQUENCE [LARGE SCALE GENOMIC DNA]</scope>
    <source>
        <strain evidence="2">Up_M1</strain>
        <tissue evidence="2">Testis</tissue>
    </source>
</reference>
<evidence type="ECO:0000313" key="2">
    <source>
        <dbReference type="EMBL" id="KAL0973126.1"/>
    </source>
</evidence>
<dbReference type="Proteomes" id="UP001557470">
    <property type="component" value="Unassembled WGS sequence"/>
</dbReference>
<protein>
    <submittedName>
        <fullName evidence="2">Uncharacterized protein</fullName>
    </submittedName>
</protein>
<name>A0ABD0X203_UMBPY</name>
<proteinExistence type="predicted"/>
<evidence type="ECO:0000313" key="3">
    <source>
        <dbReference type="Proteomes" id="UP001557470"/>
    </source>
</evidence>
<organism evidence="2 3">
    <name type="scientific">Umbra pygmaea</name>
    <name type="common">Eastern mudminnow</name>
    <dbReference type="NCBI Taxonomy" id="75934"/>
    <lineage>
        <taxon>Eukaryota</taxon>
        <taxon>Metazoa</taxon>
        <taxon>Chordata</taxon>
        <taxon>Craniata</taxon>
        <taxon>Vertebrata</taxon>
        <taxon>Euteleostomi</taxon>
        <taxon>Actinopterygii</taxon>
        <taxon>Neopterygii</taxon>
        <taxon>Teleostei</taxon>
        <taxon>Protacanthopterygii</taxon>
        <taxon>Esociformes</taxon>
        <taxon>Umbridae</taxon>
        <taxon>Umbra</taxon>
    </lineage>
</organism>
<gene>
    <name evidence="2" type="ORF">UPYG_G00199310</name>
</gene>